<protein>
    <submittedName>
        <fullName evidence="1">Uncharacterized protein</fullName>
    </submittedName>
</protein>
<gene>
    <name evidence="1" type="ORF">QFC22_005648</name>
</gene>
<dbReference type="Proteomes" id="UP001243375">
    <property type="component" value="Unassembled WGS sequence"/>
</dbReference>
<accession>A0ACC2WT11</accession>
<reference evidence="1" key="1">
    <citation type="submission" date="2023-04" db="EMBL/GenBank/DDBJ databases">
        <title>Draft Genome sequencing of Naganishia species isolated from polar environments using Oxford Nanopore Technology.</title>
        <authorList>
            <person name="Leo P."/>
            <person name="Venkateswaran K."/>
        </authorList>
    </citation>
    <scope>NUCLEOTIDE SEQUENCE</scope>
    <source>
        <strain evidence="1">MNA-CCFEE 5425</strain>
    </source>
</reference>
<evidence type="ECO:0000313" key="2">
    <source>
        <dbReference type="Proteomes" id="UP001243375"/>
    </source>
</evidence>
<comment type="caution">
    <text evidence="1">The sequence shown here is derived from an EMBL/GenBank/DDBJ whole genome shotgun (WGS) entry which is preliminary data.</text>
</comment>
<evidence type="ECO:0000313" key="1">
    <source>
        <dbReference type="EMBL" id="KAJ9114772.1"/>
    </source>
</evidence>
<keyword evidence="2" id="KW-1185">Reference proteome</keyword>
<organism evidence="1 2">
    <name type="scientific">Naganishia vaughanmartiniae</name>
    <dbReference type="NCBI Taxonomy" id="1424756"/>
    <lineage>
        <taxon>Eukaryota</taxon>
        <taxon>Fungi</taxon>
        <taxon>Dikarya</taxon>
        <taxon>Basidiomycota</taxon>
        <taxon>Agaricomycotina</taxon>
        <taxon>Tremellomycetes</taxon>
        <taxon>Filobasidiales</taxon>
        <taxon>Filobasidiaceae</taxon>
        <taxon>Naganishia</taxon>
    </lineage>
</organism>
<dbReference type="EMBL" id="JASBWU010000018">
    <property type="protein sequence ID" value="KAJ9114772.1"/>
    <property type="molecule type" value="Genomic_DNA"/>
</dbReference>
<name>A0ACC2WT11_9TREE</name>
<sequence>MLKRYRGCNWSQKQGDPVEVSLPQEFQKLYEAKPEEEPITFEAALTPDPVSRSDNLIPEISLSKGSTKPPLEEQSTKAKSSARSNSVVLSDYDDALSVLRDSLAGNSAQEERAPNSAMIRSMLNGGPGATTEDGWENVTLYGAGSADHGTDSTNK</sequence>
<proteinExistence type="predicted"/>